<dbReference type="Proteomes" id="UP000565711">
    <property type="component" value="Unassembled WGS sequence"/>
</dbReference>
<proteinExistence type="inferred from homology"/>
<protein>
    <submittedName>
        <fullName evidence="3">CoA transferase</fullName>
    </submittedName>
</protein>
<dbReference type="InterPro" id="IPR003673">
    <property type="entry name" value="CoA-Trfase_fam_III"/>
</dbReference>
<dbReference type="AlphaFoldDB" id="A0A846Y4P4"/>
<dbReference type="Gene3D" id="3.40.50.10540">
    <property type="entry name" value="Crotonobetainyl-coa:carnitine coa-transferase, domain 1"/>
    <property type="match status" value="3"/>
</dbReference>
<evidence type="ECO:0000313" key="4">
    <source>
        <dbReference type="Proteomes" id="UP000565711"/>
    </source>
</evidence>
<reference evidence="3 4" key="1">
    <citation type="submission" date="2020-04" db="EMBL/GenBank/DDBJ databases">
        <title>MicrobeNet Type strains.</title>
        <authorList>
            <person name="Nicholson A.C."/>
        </authorList>
    </citation>
    <scope>NUCLEOTIDE SEQUENCE [LARGE SCALE GENOMIC DNA]</scope>
    <source>
        <strain evidence="3 4">JCM 12354</strain>
    </source>
</reference>
<organism evidence="3 4">
    <name type="scientific">Nocardia vermiculata</name>
    <dbReference type="NCBI Taxonomy" id="257274"/>
    <lineage>
        <taxon>Bacteria</taxon>
        <taxon>Bacillati</taxon>
        <taxon>Actinomycetota</taxon>
        <taxon>Actinomycetes</taxon>
        <taxon>Mycobacteriales</taxon>
        <taxon>Nocardiaceae</taxon>
        <taxon>Nocardia</taxon>
    </lineage>
</organism>
<keyword evidence="4" id="KW-1185">Reference proteome</keyword>
<dbReference type="RefSeq" id="WP_067871372.1">
    <property type="nucleotide sequence ID" value="NZ_JAAXOP010000008.1"/>
</dbReference>
<keyword evidence="2 3" id="KW-0808">Transferase</keyword>
<dbReference type="InterPro" id="IPR050509">
    <property type="entry name" value="CoA-transferase_III"/>
</dbReference>
<comment type="caution">
    <text evidence="3">The sequence shown here is derived from an EMBL/GenBank/DDBJ whole genome shotgun (WGS) entry which is preliminary data.</text>
</comment>
<gene>
    <name evidence="3" type="ORF">HGA08_15675</name>
</gene>
<dbReference type="InterPro" id="IPR044855">
    <property type="entry name" value="CoA-Trfase_III_dom3_sf"/>
</dbReference>
<accession>A0A846Y4P4</accession>
<dbReference type="Gene3D" id="3.30.1540.10">
    <property type="entry name" value="formyl-coa transferase, domain 3"/>
    <property type="match status" value="1"/>
</dbReference>
<dbReference type="InterPro" id="IPR023606">
    <property type="entry name" value="CoA-Trfase_III_dom_1_sf"/>
</dbReference>
<sequence length="781" mass="85086">MPGPLEGLVVVDASRGMPAGIATMMLADYGARVVKIERPGYTPGAEATLRKVLDRGKWSVTADLDTDPGKVKLHELLASADVFIESWGAGRAEAKGLDHATLHARYPQLICLTLTGYGTTGPLSRRPGYEALLNARLGMTAEQRAHRDGPTFLGHPTVSYGTAFLAVIGVLSALHARKLTGRGQRVDTSLLDGMLAIRGMNWWWNEKDISYLARSGTKQGFGNKRLITDPFECADGNWLIPHTGGPGSYKRMMDLLGFGDRVQQIDGPEMSVPLDDDELVIARDLVPQAFKSRTRDEWVALFAEHDIACLPVLRPHEIFDDEQIRHAGVTIELPDAEHGTVRQLGPVVKFGETPPATPEPAPQVGSHDEKISELRPHPAWRPAQPRSLARPLEGVKIADFSSFFATGFGSKLLCDLGAEVVKVEPPSGDQMRPLGDLWECSQRGKRGLCIDMRTPEGREVVRTLVAEVDVVTVNFRPGKAEKIGLGYEQLRAINPKLIYAYLPGFGSTGPKSSLKSFAPLQSGFVGMNFIGAGAGNAPIRRVMGNEDLYNGFLGAVSVLMALVARQNSGAGQYLESPQLHSSLLVRTEMAADGNGNPLEPYRLDADTTGWSPLYRLYRTADGWVMIAVFGDRKFADLAAALGRPEWLEEFGAEQQRVDNSAELAARLEDAFAQLSTDDAFGLLDRAGVPVEIPAEDPVMPELLWDETLAETGQVVEHHHPEYGWCREVGVTIRLSDTPGQVRGPSPLLGQHTRDILTELGYPTAAIDELVERGVCLEPARN</sequence>
<dbReference type="SUPFAM" id="SSF89796">
    <property type="entry name" value="CoA-transferase family III (CaiB/BaiF)"/>
    <property type="match status" value="2"/>
</dbReference>
<evidence type="ECO:0000256" key="1">
    <source>
        <dbReference type="ARBA" id="ARBA00008383"/>
    </source>
</evidence>
<name>A0A846Y4P4_9NOCA</name>
<comment type="similarity">
    <text evidence="1">Belongs to the CoA-transferase III family.</text>
</comment>
<evidence type="ECO:0000313" key="3">
    <source>
        <dbReference type="EMBL" id="NKY51659.1"/>
    </source>
</evidence>
<dbReference type="PANTHER" id="PTHR48228">
    <property type="entry name" value="SUCCINYL-COA--D-CITRAMALATE COA-TRANSFERASE"/>
    <property type="match status" value="1"/>
</dbReference>
<dbReference type="EMBL" id="JAAXOP010000008">
    <property type="protein sequence ID" value="NKY51659.1"/>
    <property type="molecule type" value="Genomic_DNA"/>
</dbReference>
<dbReference type="GO" id="GO:0016740">
    <property type="term" value="F:transferase activity"/>
    <property type="evidence" value="ECO:0007669"/>
    <property type="project" value="UniProtKB-KW"/>
</dbReference>
<dbReference type="Pfam" id="PF02515">
    <property type="entry name" value="CoA_transf_3"/>
    <property type="match status" value="2"/>
</dbReference>
<dbReference type="PANTHER" id="PTHR48228:SF6">
    <property type="entry name" value="L-CARNITINE COA-TRANSFERASE"/>
    <property type="match status" value="1"/>
</dbReference>
<evidence type="ECO:0000256" key="2">
    <source>
        <dbReference type="ARBA" id="ARBA00022679"/>
    </source>
</evidence>